<evidence type="ECO:0000313" key="2">
    <source>
        <dbReference type="EMBL" id="GLR05008.1"/>
    </source>
</evidence>
<evidence type="ECO:0000259" key="1">
    <source>
        <dbReference type="Pfam" id="PF14280"/>
    </source>
</evidence>
<dbReference type="Pfam" id="PF14280">
    <property type="entry name" value="DUF4365"/>
    <property type="match status" value="1"/>
</dbReference>
<organism evidence="2 3">
    <name type="scientific">Vibrio hyugaensis</name>
    <dbReference type="NCBI Taxonomy" id="1534743"/>
    <lineage>
        <taxon>Bacteria</taxon>
        <taxon>Pseudomonadati</taxon>
        <taxon>Pseudomonadota</taxon>
        <taxon>Gammaproteobacteria</taxon>
        <taxon>Vibrionales</taxon>
        <taxon>Vibrionaceae</taxon>
        <taxon>Vibrio</taxon>
    </lineage>
</organism>
<dbReference type="InterPro" id="IPR025375">
    <property type="entry name" value="DUF4365"/>
</dbReference>
<protein>
    <recommendedName>
        <fullName evidence="1">DUF4365 domain-containing protein</fullName>
    </recommendedName>
</protein>
<name>A0ABQ5Y557_9VIBR</name>
<reference evidence="3" key="1">
    <citation type="journal article" date="2019" name="Int. J. Syst. Evol. Microbiol.">
        <title>The Global Catalogue of Microorganisms (GCM) 10K type strain sequencing project: providing services to taxonomists for standard genome sequencing and annotation.</title>
        <authorList>
            <consortium name="The Broad Institute Genomics Platform"/>
            <consortium name="The Broad Institute Genome Sequencing Center for Infectious Disease"/>
            <person name="Wu L."/>
            <person name="Ma J."/>
        </authorList>
    </citation>
    <scope>NUCLEOTIDE SEQUENCE [LARGE SCALE GENOMIC DNA]</scope>
    <source>
        <strain evidence="3">NBRC 110633</strain>
    </source>
</reference>
<dbReference type="RefSeq" id="WP_082038978.1">
    <property type="nucleotide sequence ID" value="NZ_BBLD01000007.1"/>
</dbReference>
<evidence type="ECO:0000313" key="3">
    <source>
        <dbReference type="Proteomes" id="UP001156669"/>
    </source>
</evidence>
<sequence>MLGPKYSPSAKKGEIGVHLVSSVLLESLDWLLERTPQECDFGIDGQVHVIDSNRTVTGQTFAVQIKYGDSFLKEETRWGYTYRGEMKHLNYLMNYPLPIFILLCDPKSGDIYWEMFDASKTNRTRSAWKMTIPKTQQLASSKEAILSLLPPAKDYSEELENYWLINKVVTELTDDLHIVIAKEWVESADISHVITQFERLKVSKEMAFEKQGKVELSFFGYDTDPRELHEIQEVVHFCHALVERVPLFFFCNPNTHGFKAIVLCVCNAQRVGVSPSPVRIDNNAMRYFMHLQHMRLNEISNWLGLSELENKDICMPIYDVLEGRSTPVT</sequence>
<dbReference type="Proteomes" id="UP001156669">
    <property type="component" value="Unassembled WGS sequence"/>
</dbReference>
<proteinExistence type="predicted"/>
<feature type="domain" description="DUF4365" evidence="1">
    <location>
        <begin position="14"/>
        <end position="143"/>
    </location>
</feature>
<accession>A0ABQ5Y557</accession>
<dbReference type="EMBL" id="BSOE01000049">
    <property type="protein sequence ID" value="GLR05008.1"/>
    <property type="molecule type" value="Genomic_DNA"/>
</dbReference>
<keyword evidence="3" id="KW-1185">Reference proteome</keyword>
<comment type="caution">
    <text evidence="2">The sequence shown here is derived from an EMBL/GenBank/DDBJ whole genome shotgun (WGS) entry which is preliminary data.</text>
</comment>
<gene>
    <name evidence="2" type="ORF">GCM10007906_25960</name>
</gene>